<feature type="transmembrane region" description="Helical" evidence="1">
    <location>
        <begin position="32"/>
        <end position="51"/>
    </location>
</feature>
<evidence type="ECO:0000313" key="5">
    <source>
        <dbReference type="Proteomes" id="UP000735302"/>
    </source>
</evidence>
<dbReference type="Proteomes" id="UP000735302">
    <property type="component" value="Unassembled WGS sequence"/>
</dbReference>
<evidence type="ECO:0000256" key="1">
    <source>
        <dbReference type="SAM" id="Phobius"/>
    </source>
</evidence>
<evidence type="ECO:0000259" key="2">
    <source>
        <dbReference type="Pfam" id="PF00078"/>
    </source>
</evidence>
<proteinExistence type="predicted"/>
<dbReference type="EMBL" id="BLXT01008064">
    <property type="protein sequence ID" value="GFO45563.1"/>
    <property type="molecule type" value="Genomic_DNA"/>
</dbReference>
<dbReference type="PANTHER" id="PTHR21093:SF2">
    <property type="entry name" value="DIVERGENT PROTEIN KINASE DOMAIN 1C"/>
    <property type="match status" value="1"/>
</dbReference>
<evidence type="ECO:0000313" key="4">
    <source>
        <dbReference type="EMBL" id="GFO45563.1"/>
    </source>
</evidence>
<comment type="caution">
    <text evidence="4">The sequence shown here is derived from an EMBL/GenBank/DDBJ whole genome shotgun (WGS) entry which is preliminary data.</text>
</comment>
<feature type="domain" description="Reverse transcriptase" evidence="2">
    <location>
        <begin position="177"/>
        <end position="262"/>
    </location>
</feature>
<keyword evidence="1" id="KW-1133">Transmembrane helix</keyword>
<dbReference type="InterPro" id="IPR029244">
    <property type="entry name" value="FAM69_N"/>
</dbReference>
<reference evidence="4 5" key="1">
    <citation type="journal article" date="2021" name="Elife">
        <title>Chloroplast acquisition without the gene transfer in kleptoplastic sea slugs, Plakobranchus ocellatus.</title>
        <authorList>
            <person name="Maeda T."/>
            <person name="Takahashi S."/>
            <person name="Yoshida T."/>
            <person name="Shimamura S."/>
            <person name="Takaki Y."/>
            <person name="Nagai Y."/>
            <person name="Toyoda A."/>
            <person name="Suzuki Y."/>
            <person name="Arimoto A."/>
            <person name="Ishii H."/>
            <person name="Satoh N."/>
            <person name="Nishiyama T."/>
            <person name="Hasebe M."/>
            <person name="Maruyama T."/>
            <person name="Minagawa J."/>
            <person name="Obokata J."/>
            <person name="Shigenobu S."/>
        </authorList>
    </citation>
    <scope>NUCLEOTIDE SEQUENCE [LARGE SCALE GENOMIC DNA]</scope>
</reference>
<dbReference type="InterPro" id="IPR000477">
    <property type="entry name" value="RT_dom"/>
</dbReference>
<gene>
    <name evidence="4" type="ORF">PoB_007206800</name>
</gene>
<keyword evidence="1" id="KW-0472">Membrane</keyword>
<protein>
    <submittedName>
        <fullName evidence="4">Protein fam69b-like</fullName>
    </submittedName>
</protein>
<organism evidence="4 5">
    <name type="scientific">Plakobranchus ocellatus</name>
    <dbReference type="NCBI Taxonomy" id="259542"/>
    <lineage>
        <taxon>Eukaryota</taxon>
        <taxon>Metazoa</taxon>
        <taxon>Spiralia</taxon>
        <taxon>Lophotrochozoa</taxon>
        <taxon>Mollusca</taxon>
        <taxon>Gastropoda</taxon>
        <taxon>Heterobranchia</taxon>
        <taxon>Euthyneura</taxon>
        <taxon>Panpulmonata</taxon>
        <taxon>Sacoglossa</taxon>
        <taxon>Placobranchoidea</taxon>
        <taxon>Plakobranchidae</taxon>
        <taxon>Plakobranchus</taxon>
    </lineage>
</organism>
<keyword evidence="5" id="KW-1185">Reference proteome</keyword>
<name>A0AAV4DNB4_9GAST</name>
<feature type="domain" description="FAM69 N-terminal" evidence="3">
    <location>
        <begin position="38"/>
        <end position="111"/>
    </location>
</feature>
<evidence type="ECO:0000259" key="3">
    <source>
        <dbReference type="Pfam" id="PF14875"/>
    </source>
</evidence>
<keyword evidence="1" id="KW-0812">Transmembrane</keyword>
<dbReference type="PANTHER" id="PTHR21093">
    <property type="entry name" value="DIVERGENT PROTEIN KINASE DOMAIN 1C-RELATED"/>
    <property type="match status" value="1"/>
</dbReference>
<sequence>MRIRWRSRICYKLLLRNCMVKGLRHVVLCIRFFRYHAYVLLTMLLLLLLWWNASEMEDCGAHRVVEKVCEEFKSRDTAGNLCKGLCETGEIKPGLCYQLQHGVKSFRFQGLVTKIASSHEYLWQRDTLSEGLAMNAFIHSVEQYIETQLGVTSSTKLVARLLKHVDVNSDDKLNLGEAQNLWRLLHQPFFLVFYLFQIIMRNLENHPGIKMGGQNINNLRYADNTMLIAKNKEDLQKLLNIVEEESRKKGLELNSKKTEVMVISRKQESPK</sequence>
<dbReference type="AlphaFoldDB" id="A0AAV4DNB4"/>
<dbReference type="Pfam" id="PF14875">
    <property type="entry name" value="PIP49_N"/>
    <property type="match status" value="1"/>
</dbReference>
<accession>A0AAV4DNB4</accession>
<dbReference type="Pfam" id="PF00078">
    <property type="entry name" value="RVT_1"/>
    <property type="match status" value="1"/>
</dbReference>